<keyword evidence="2" id="KW-1185">Reference proteome</keyword>
<organism evidence="1 2">
    <name type="scientific">Hyalomma asiaticum</name>
    <name type="common">Tick</name>
    <dbReference type="NCBI Taxonomy" id="266040"/>
    <lineage>
        <taxon>Eukaryota</taxon>
        <taxon>Metazoa</taxon>
        <taxon>Ecdysozoa</taxon>
        <taxon>Arthropoda</taxon>
        <taxon>Chelicerata</taxon>
        <taxon>Arachnida</taxon>
        <taxon>Acari</taxon>
        <taxon>Parasitiformes</taxon>
        <taxon>Ixodida</taxon>
        <taxon>Ixodoidea</taxon>
        <taxon>Ixodidae</taxon>
        <taxon>Hyalomminae</taxon>
        <taxon>Hyalomma</taxon>
    </lineage>
</organism>
<gene>
    <name evidence="1" type="ORF">HPB50_004885</name>
</gene>
<proteinExistence type="predicted"/>
<evidence type="ECO:0000313" key="1">
    <source>
        <dbReference type="EMBL" id="KAH6932356.1"/>
    </source>
</evidence>
<evidence type="ECO:0000313" key="2">
    <source>
        <dbReference type="Proteomes" id="UP000821845"/>
    </source>
</evidence>
<name>A0ACB7SBL3_HYAAI</name>
<dbReference type="Proteomes" id="UP000821845">
    <property type="component" value="Chromosome 4"/>
</dbReference>
<reference evidence="1" key="1">
    <citation type="submission" date="2020-05" db="EMBL/GenBank/DDBJ databases">
        <title>Large-scale comparative analyses of tick genomes elucidate their genetic diversity and vector capacities.</title>
        <authorList>
            <person name="Jia N."/>
            <person name="Wang J."/>
            <person name="Shi W."/>
            <person name="Du L."/>
            <person name="Sun Y."/>
            <person name="Zhan W."/>
            <person name="Jiang J."/>
            <person name="Wang Q."/>
            <person name="Zhang B."/>
            <person name="Ji P."/>
            <person name="Sakyi L.B."/>
            <person name="Cui X."/>
            <person name="Yuan T."/>
            <person name="Jiang B."/>
            <person name="Yang W."/>
            <person name="Lam T.T.-Y."/>
            <person name="Chang Q."/>
            <person name="Ding S."/>
            <person name="Wang X."/>
            <person name="Zhu J."/>
            <person name="Ruan X."/>
            <person name="Zhao L."/>
            <person name="Wei J."/>
            <person name="Que T."/>
            <person name="Du C."/>
            <person name="Cheng J."/>
            <person name="Dai P."/>
            <person name="Han X."/>
            <person name="Huang E."/>
            <person name="Gao Y."/>
            <person name="Liu J."/>
            <person name="Shao H."/>
            <person name="Ye R."/>
            <person name="Li L."/>
            <person name="Wei W."/>
            <person name="Wang X."/>
            <person name="Wang C."/>
            <person name="Yang T."/>
            <person name="Huo Q."/>
            <person name="Li W."/>
            <person name="Guo W."/>
            <person name="Chen H."/>
            <person name="Zhou L."/>
            <person name="Ni X."/>
            <person name="Tian J."/>
            <person name="Zhou Y."/>
            <person name="Sheng Y."/>
            <person name="Liu T."/>
            <person name="Pan Y."/>
            <person name="Xia L."/>
            <person name="Li J."/>
            <person name="Zhao F."/>
            <person name="Cao W."/>
        </authorList>
    </citation>
    <scope>NUCLEOTIDE SEQUENCE</scope>
    <source>
        <strain evidence="1">Hyas-2018</strain>
    </source>
</reference>
<sequence>MSVEEAVEAPRLHHQLLPNVVVYERHFSEFIMTMTCSSPSDGGVTWSGPWIRRPAAVNAIARAQDRVIYAVADFRKGGIVDGY</sequence>
<comment type="caution">
    <text evidence="1">The sequence shown here is derived from an EMBL/GenBank/DDBJ whole genome shotgun (WGS) entry which is preliminary data.</text>
</comment>
<protein>
    <submittedName>
        <fullName evidence="1">Uncharacterized protein</fullName>
    </submittedName>
</protein>
<accession>A0ACB7SBL3</accession>
<dbReference type="EMBL" id="CM023484">
    <property type="protein sequence ID" value="KAH6932356.1"/>
    <property type="molecule type" value="Genomic_DNA"/>
</dbReference>